<dbReference type="InterPro" id="IPR017246">
    <property type="entry name" value="Snapin"/>
</dbReference>
<gene>
    <name evidence="6 7" type="primary">LOC120249865</name>
</gene>
<dbReference type="RefSeq" id="XP_039114485.1">
    <property type="nucleotide sequence ID" value="XM_039258551.1"/>
</dbReference>
<evidence type="ECO:0000256" key="2">
    <source>
        <dbReference type="ARBA" id="ARBA00023054"/>
    </source>
</evidence>
<dbReference type="Proteomes" id="UP001515500">
    <property type="component" value="Chromosome 19"/>
</dbReference>
<dbReference type="GO" id="GO:0000149">
    <property type="term" value="F:SNARE binding"/>
    <property type="evidence" value="ECO:0007669"/>
    <property type="project" value="TreeGrafter"/>
</dbReference>
<organism evidence="5 6">
    <name type="scientific">Dioscorea cayennensis subsp. rotundata</name>
    <name type="common">White Guinea yam</name>
    <name type="synonym">Dioscorea rotundata</name>
    <dbReference type="NCBI Taxonomy" id="55577"/>
    <lineage>
        <taxon>Eukaryota</taxon>
        <taxon>Viridiplantae</taxon>
        <taxon>Streptophyta</taxon>
        <taxon>Embryophyta</taxon>
        <taxon>Tracheophyta</taxon>
        <taxon>Spermatophyta</taxon>
        <taxon>Magnoliopsida</taxon>
        <taxon>Liliopsida</taxon>
        <taxon>Dioscoreales</taxon>
        <taxon>Dioscoreaceae</taxon>
        <taxon>Dioscorea</taxon>
    </lineage>
</organism>
<dbReference type="GO" id="GO:0099078">
    <property type="term" value="C:BORC complex"/>
    <property type="evidence" value="ECO:0007669"/>
    <property type="project" value="TreeGrafter"/>
</dbReference>
<evidence type="ECO:0000313" key="7">
    <source>
        <dbReference type="RefSeq" id="XP_039114485.1"/>
    </source>
</evidence>
<dbReference type="GO" id="GO:0006886">
    <property type="term" value="P:intracellular protein transport"/>
    <property type="evidence" value="ECO:0007669"/>
    <property type="project" value="InterPro"/>
</dbReference>
<dbReference type="GO" id="GO:0031083">
    <property type="term" value="C:BLOC-1 complex"/>
    <property type="evidence" value="ECO:0007669"/>
    <property type="project" value="InterPro"/>
</dbReference>
<dbReference type="PANTHER" id="PTHR31305:SF2">
    <property type="entry name" value="SNARE-ASSOCIATED PROTEIN SNAPIN"/>
    <property type="match status" value="1"/>
</dbReference>
<sequence length="150" mass="15935">MDDRNPSPSGTLACGGTDDGDSTGAGASHSGHQLDGCEAVAKAIESTLGVVMREFDSRSKSAERSQDELSLAIDRLTGELDKLLEDAPVPLIMRHAAKISSIRKRISAMNLLLKSIQRRMDRIDFMLSSGSLMEKAPGGEDVAPMSSSTT</sequence>
<proteinExistence type="inferred from homology"/>
<evidence type="ECO:0000313" key="5">
    <source>
        <dbReference type="Proteomes" id="UP001515500"/>
    </source>
</evidence>
<comment type="similarity">
    <text evidence="1">Belongs to the SNAPIN family.</text>
</comment>
<dbReference type="PANTHER" id="PTHR31305">
    <property type="entry name" value="SNARE-ASSOCIATED PROTEIN SNAPIN"/>
    <property type="match status" value="1"/>
</dbReference>
<evidence type="ECO:0000256" key="4">
    <source>
        <dbReference type="SAM" id="MobiDB-lite"/>
    </source>
</evidence>
<dbReference type="GO" id="GO:0032418">
    <property type="term" value="P:lysosome localization"/>
    <property type="evidence" value="ECO:0007669"/>
    <property type="project" value="TreeGrafter"/>
</dbReference>
<reference evidence="6 7" key="1">
    <citation type="submission" date="2025-04" db="UniProtKB">
        <authorList>
            <consortium name="RefSeq"/>
        </authorList>
    </citation>
    <scope>IDENTIFICATION</scope>
</reference>
<dbReference type="Pfam" id="PF14712">
    <property type="entry name" value="Snapin_Pallidin"/>
    <property type="match status" value="1"/>
</dbReference>
<dbReference type="InterPro" id="IPR028119">
    <property type="entry name" value="Snapin/Pallidin/Snn1"/>
</dbReference>
<feature type="compositionally biased region" description="Low complexity" evidence="4">
    <location>
        <begin position="22"/>
        <end position="31"/>
    </location>
</feature>
<dbReference type="RefSeq" id="XP_039114484.1">
    <property type="nucleotide sequence ID" value="XM_039258550.1"/>
</dbReference>
<protein>
    <recommendedName>
        <fullName evidence="3">Biogenesis of lysosome-related organelles complex 1 subunit 7</fullName>
    </recommendedName>
</protein>
<feature type="region of interest" description="Disordered" evidence="4">
    <location>
        <begin position="1"/>
        <end position="32"/>
    </location>
</feature>
<dbReference type="GO" id="GO:0008333">
    <property type="term" value="P:endosome to lysosome transport"/>
    <property type="evidence" value="ECO:0007669"/>
    <property type="project" value="TreeGrafter"/>
</dbReference>
<accession>A0AB40AI21</accession>
<dbReference type="GeneID" id="120249865"/>
<keyword evidence="2" id="KW-0175">Coiled coil</keyword>
<evidence type="ECO:0000256" key="3">
    <source>
        <dbReference type="ARBA" id="ARBA00033330"/>
    </source>
</evidence>
<dbReference type="GO" id="GO:0007040">
    <property type="term" value="P:lysosome organization"/>
    <property type="evidence" value="ECO:0007669"/>
    <property type="project" value="TreeGrafter"/>
</dbReference>
<dbReference type="AlphaFoldDB" id="A0AB40AI21"/>
<evidence type="ECO:0000256" key="1">
    <source>
        <dbReference type="ARBA" id="ARBA00006111"/>
    </source>
</evidence>
<evidence type="ECO:0000313" key="6">
    <source>
        <dbReference type="RefSeq" id="XP_039114484.1"/>
    </source>
</evidence>
<keyword evidence="5" id="KW-1185">Reference proteome</keyword>
<name>A0AB40AI21_DIOCR</name>
<feature type="compositionally biased region" description="Polar residues" evidence="4">
    <location>
        <begin position="1"/>
        <end position="10"/>
    </location>
</feature>